<proteinExistence type="predicted"/>
<keyword evidence="2" id="KW-1185">Reference proteome</keyword>
<evidence type="ECO:0000313" key="2">
    <source>
        <dbReference type="Proteomes" id="UP000050525"/>
    </source>
</evidence>
<name>A0A151N8L3_ALLMI</name>
<dbReference type="STRING" id="8496.A0A151N8L3"/>
<dbReference type="AlphaFoldDB" id="A0A151N8L3"/>
<accession>A0A151N8L3</accession>
<organism evidence="1 2">
    <name type="scientific">Alligator mississippiensis</name>
    <name type="common">American alligator</name>
    <dbReference type="NCBI Taxonomy" id="8496"/>
    <lineage>
        <taxon>Eukaryota</taxon>
        <taxon>Metazoa</taxon>
        <taxon>Chordata</taxon>
        <taxon>Craniata</taxon>
        <taxon>Vertebrata</taxon>
        <taxon>Euteleostomi</taxon>
        <taxon>Archelosauria</taxon>
        <taxon>Archosauria</taxon>
        <taxon>Crocodylia</taxon>
        <taxon>Alligatoridae</taxon>
        <taxon>Alligatorinae</taxon>
        <taxon>Alligator</taxon>
    </lineage>
</organism>
<gene>
    <name evidence="1" type="ORF">Y1Q_0021939</name>
</gene>
<dbReference type="Proteomes" id="UP000050525">
    <property type="component" value="Unassembled WGS sequence"/>
</dbReference>
<protein>
    <recommendedName>
        <fullName evidence="3">Reverse transcriptase domain-containing protein</fullName>
    </recommendedName>
</protein>
<evidence type="ECO:0008006" key="3">
    <source>
        <dbReference type="Google" id="ProtNLM"/>
    </source>
</evidence>
<dbReference type="EMBL" id="AKHW03003856">
    <property type="protein sequence ID" value="KYO32855.1"/>
    <property type="molecule type" value="Genomic_DNA"/>
</dbReference>
<reference evidence="1 2" key="1">
    <citation type="journal article" date="2012" name="Genome Biol.">
        <title>Sequencing three crocodilian genomes to illuminate the evolution of archosaurs and amniotes.</title>
        <authorList>
            <person name="St John J.A."/>
            <person name="Braun E.L."/>
            <person name="Isberg S.R."/>
            <person name="Miles L.G."/>
            <person name="Chong A.Y."/>
            <person name="Gongora J."/>
            <person name="Dalzell P."/>
            <person name="Moran C."/>
            <person name="Bed'hom B."/>
            <person name="Abzhanov A."/>
            <person name="Burgess S.C."/>
            <person name="Cooksey A.M."/>
            <person name="Castoe T.A."/>
            <person name="Crawford N.G."/>
            <person name="Densmore L.D."/>
            <person name="Drew J.C."/>
            <person name="Edwards S.V."/>
            <person name="Faircloth B.C."/>
            <person name="Fujita M.K."/>
            <person name="Greenwold M.J."/>
            <person name="Hoffmann F.G."/>
            <person name="Howard J.M."/>
            <person name="Iguchi T."/>
            <person name="Janes D.E."/>
            <person name="Khan S.Y."/>
            <person name="Kohno S."/>
            <person name="de Koning A.J."/>
            <person name="Lance S.L."/>
            <person name="McCarthy F.M."/>
            <person name="McCormack J.E."/>
            <person name="Merchant M.E."/>
            <person name="Peterson D.G."/>
            <person name="Pollock D.D."/>
            <person name="Pourmand N."/>
            <person name="Raney B.J."/>
            <person name="Roessler K.A."/>
            <person name="Sanford J.R."/>
            <person name="Sawyer R.H."/>
            <person name="Schmidt C.J."/>
            <person name="Triplett E.W."/>
            <person name="Tuberville T.D."/>
            <person name="Venegas-Anaya M."/>
            <person name="Howard J.T."/>
            <person name="Jarvis E.D."/>
            <person name="Guillette L.J.Jr."/>
            <person name="Glenn T.C."/>
            <person name="Green R.E."/>
            <person name="Ray D.A."/>
        </authorList>
    </citation>
    <scope>NUCLEOTIDE SEQUENCE [LARGE SCALE GENOMIC DNA]</scope>
    <source>
        <strain evidence="1">KSC_2009_1</strain>
    </source>
</reference>
<sequence>MSGMLYSLAIEPLLHTLRRRLSGVVLPVATGPSAWPSLRLSAYADDVTVFLNTQEDVRALEDSFLEGYIYK</sequence>
<comment type="caution">
    <text evidence="1">The sequence shown here is derived from an EMBL/GenBank/DDBJ whole genome shotgun (WGS) entry which is preliminary data.</text>
</comment>
<evidence type="ECO:0000313" key="1">
    <source>
        <dbReference type="EMBL" id="KYO32855.1"/>
    </source>
</evidence>